<name>A0A2K8U7S3_9GAMM</name>
<feature type="signal peptide" evidence="3">
    <location>
        <begin position="1"/>
        <end position="26"/>
    </location>
</feature>
<feature type="domain" description="FHA" evidence="4">
    <location>
        <begin position="439"/>
        <end position="490"/>
    </location>
</feature>
<keyword evidence="7" id="KW-1185">Reference proteome</keyword>
<keyword evidence="2" id="KW-0472">Membrane</keyword>
<dbReference type="InterPro" id="IPR002035">
    <property type="entry name" value="VWF_A"/>
</dbReference>
<gene>
    <name evidence="6" type="ORF">THSYN_12015</name>
</gene>
<dbReference type="KEGG" id="tsy:THSYN_12015"/>
<dbReference type="Proteomes" id="UP000232638">
    <property type="component" value="Chromosome"/>
</dbReference>
<feature type="compositionally biased region" description="Pro residues" evidence="1">
    <location>
        <begin position="320"/>
        <end position="338"/>
    </location>
</feature>
<keyword evidence="2" id="KW-0812">Transmembrane</keyword>
<dbReference type="InterPro" id="IPR008984">
    <property type="entry name" value="SMAD_FHA_dom_sf"/>
</dbReference>
<evidence type="ECO:0000259" key="5">
    <source>
        <dbReference type="PROSITE" id="PS50234"/>
    </source>
</evidence>
<dbReference type="SMART" id="SM00240">
    <property type="entry name" value="FHA"/>
    <property type="match status" value="1"/>
</dbReference>
<proteinExistence type="predicted"/>
<organism evidence="6 7">
    <name type="scientific">Candidatus Thiodictyon syntrophicum</name>
    <dbReference type="NCBI Taxonomy" id="1166950"/>
    <lineage>
        <taxon>Bacteria</taxon>
        <taxon>Pseudomonadati</taxon>
        <taxon>Pseudomonadota</taxon>
        <taxon>Gammaproteobacteria</taxon>
        <taxon>Chromatiales</taxon>
        <taxon>Chromatiaceae</taxon>
        <taxon>Thiodictyon</taxon>
    </lineage>
</organism>
<evidence type="ECO:0000313" key="6">
    <source>
        <dbReference type="EMBL" id="AUB81613.1"/>
    </source>
</evidence>
<feature type="domain" description="VWFA" evidence="5">
    <location>
        <begin position="91"/>
        <end position="270"/>
    </location>
</feature>
<dbReference type="RefSeq" id="WP_100919377.1">
    <property type="nucleotide sequence ID" value="NZ_CP020370.1"/>
</dbReference>
<dbReference type="PROSITE" id="PS50234">
    <property type="entry name" value="VWFA"/>
    <property type="match status" value="1"/>
</dbReference>
<feature type="transmembrane region" description="Helical" evidence="2">
    <location>
        <begin position="346"/>
        <end position="368"/>
    </location>
</feature>
<evidence type="ECO:0000256" key="2">
    <source>
        <dbReference type="SAM" id="Phobius"/>
    </source>
</evidence>
<dbReference type="EMBL" id="CP020370">
    <property type="protein sequence ID" value="AUB81613.1"/>
    <property type="molecule type" value="Genomic_DNA"/>
</dbReference>
<dbReference type="Pfam" id="PF00498">
    <property type="entry name" value="FHA"/>
    <property type="match status" value="1"/>
</dbReference>
<dbReference type="AlphaFoldDB" id="A0A2K8U7S3"/>
<dbReference type="SMART" id="SM00327">
    <property type="entry name" value="VWA"/>
    <property type="match status" value="1"/>
</dbReference>
<feature type="region of interest" description="Disordered" evidence="1">
    <location>
        <begin position="315"/>
        <end position="338"/>
    </location>
</feature>
<dbReference type="InterPro" id="IPR036465">
    <property type="entry name" value="vWFA_dom_sf"/>
</dbReference>
<dbReference type="PANTHER" id="PTHR23308">
    <property type="entry name" value="NUCLEAR INHIBITOR OF PROTEIN PHOSPHATASE-1"/>
    <property type="match status" value="1"/>
</dbReference>
<evidence type="ECO:0000313" key="7">
    <source>
        <dbReference type="Proteomes" id="UP000232638"/>
    </source>
</evidence>
<dbReference type="Gene3D" id="2.60.200.20">
    <property type="match status" value="1"/>
</dbReference>
<dbReference type="CDD" id="cd00060">
    <property type="entry name" value="FHA"/>
    <property type="match status" value="1"/>
</dbReference>
<accession>A0A2K8U7S3</accession>
<dbReference type="SUPFAM" id="SSF49879">
    <property type="entry name" value="SMAD/FHA domain"/>
    <property type="match status" value="1"/>
</dbReference>
<feature type="chain" id="PRO_5014733084" description="FHA domain-containing protein" evidence="3">
    <location>
        <begin position="27"/>
        <end position="513"/>
    </location>
</feature>
<evidence type="ECO:0000256" key="1">
    <source>
        <dbReference type="SAM" id="MobiDB-lite"/>
    </source>
</evidence>
<evidence type="ECO:0008006" key="8">
    <source>
        <dbReference type="Google" id="ProtNLM"/>
    </source>
</evidence>
<dbReference type="CDD" id="cd00198">
    <property type="entry name" value="vWFA"/>
    <property type="match status" value="1"/>
</dbReference>
<sequence>MPAARPLLLIGCALLLAALLAQTAAAGPPASLHISQAVAAGREIRVYLDVRDEAGAAVAGIDAGQLHATVGAHAAQVRTLTPFAAAPTGVVYLFLVDLSRSLSAPRFARIRQALKDWVGALGTGDRAALIGFGDQVRVLVAPTADTAALTAAIAGLAPADGHTALHQALARAVALGRQQATGLPERRVIVTLSDGIDDAPGGISAEEVYAALAEGPIPIYAVGFSSVSDRARREAGLNALGGFARRSGGVFVDGGREDPGAAFAAMRTRIAEVYRAELQCPDCPLDGNRHRLQIDLRDAGLTLTAGTDLRLLPEPAAPVAAPPPGPPAEPAPVVPTPAPPEPAARLPWPSLAGGAALLAVLALAWVLARRRKVAPAPIIDDAAPLPPQIEDGGPRPPSDPAPVAAPVMAPPVPRATLRATFMTGPRRGQQVTLTASPGAVLGRVPGCDLILTEDAEVSSRHAQIEVLANGRLVLRDLGSTNGTRLNGIAIETAHPLRDGDVIGIGQTELRVAL</sequence>
<dbReference type="PROSITE" id="PS50006">
    <property type="entry name" value="FHA_DOMAIN"/>
    <property type="match status" value="1"/>
</dbReference>
<dbReference type="InterPro" id="IPR050923">
    <property type="entry name" value="Cell_Proc_Reg/RNA_Proc"/>
</dbReference>
<dbReference type="Pfam" id="PF00092">
    <property type="entry name" value="VWA"/>
    <property type="match status" value="1"/>
</dbReference>
<feature type="region of interest" description="Disordered" evidence="1">
    <location>
        <begin position="380"/>
        <end position="400"/>
    </location>
</feature>
<dbReference type="SUPFAM" id="SSF53300">
    <property type="entry name" value="vWA-like"/>
    <property type="match status" value="1"/>
</dbReference>
<dbReference type="InterPro" id="IPR000253">
    <property type="entry name" value="FHA_dom"/>
</dbReference>
<dbReference type="Gene3D" id="3.40.50.410">
    <property type="entry name" value="von Willebrand factor, type A domain"/>
    <property type="match status" value="1"/>
</dbReference>
<dbReference type="OrthoDB" id="9815482at2"/>
<evidence type="ECO:0000259" key="4">
    <source>
        <dbReference type="PROSITE" id="PS50006"/>
    </source>
</evidence>
<protein>
    <recommendedName>
        <fullName evidence="8">FHA domain-containing protein</fullName>
    </recommendedName>
</protein>
<keyword evidence="2" id="KW-1133">Transmembrane helix</keyword>
<reference evidence="6 7" key="1">
    <citation type="submission" date="2017-03" db="EMBL/GenBank/DDBJ databases">
        <title>Complete genome sequence of Candidatus 'Thiodictyon syntrophicum' sp. nov. strain Cad16T, a photolithoautotroph purple sulfur bacterium isolated from an alpine meromictic lake.</title>
        <authorList>
            <person name="Luedin S.M."/>
            <person name="Pothier J.F."/>
            <person name="Danza F."/>
            <person name="Storelli N."/>
            <person name="Wittwer M."/>
            <person name="Tonolla M."/>
        </authorList>
    </citation>
    <scope>NUCLEOTIDE SEQUENCE [LARGE SCALE GENOMIC DNA]</scope>
    <source>
        <strain evidence="6 7">Cad16T</strain>
    </source>
</reference>
<evidence type="ECO:0000256" key="3">
    <source>
        <dbReference type="SAM" id="SignalP"/>
    </source>
</evidence>
<keyword evidence="3" id="KW-0732">Signal</keyword>